<organism evidence="10 11">
    <name type="scientific">Patellaria atrata CBS 101060</name>
    <dbReference type="NCBI Taxonomy" id="1346257"/>
    <lineage>
        <taxon>Eukaryota</taxon>
        <taxon>Fungi</taxon>
        <taxon>Dikarya</taxon>
        <taxon>Ascomycota</taxon>
        <taxon>Pezizomycotina</taxon>
        <taxon>Dothideomycetes</taxon>
        <taxon>Dothideomycetes incertae sedis</taxon>
        <taxon>Patellariales</taxon>
        <taxon>Patellariaceae</taxon>
        <taxon>Patellaria</taxon>
    </lineage>
</organism>
<sequence>MRLQLSTLPLFAAFAAAKIYYAGLAESSGEFGVWSADKIVGYGLPGRFGVDYAFINKDTVSKLVDEDKINTFRVAFLLERMCPLSYGLGAKFNETHFDFFKDAIDHITVTKGAYAIFDPHNYMRYNDPSQQPMTGSVIGDASDPKAATTAQFAAFWGELAGRFKDNEKVIFGLMNEPHDMDNNLVLTNNQAAINSIRAAGANQLIIAPGGGWTGGHAWTKTYPGNEPANAVVMHKLTDPASNTAFDIHEYLDVDFSGGHSICNQSAATNLAPLTAWLKQYNFKAMITEFGGDNNEGCHDLLDEMLTYMEDNPEYIGWTAWAAGPFWGPNSACCTDQRQLGSLEPGSKAANGSPGMYDTVWRPTMLPHVPADLQWEGISSINGPAGAGNATAARRSRRSSRFSK</sequence>
<dbReference type="PANTHER" id="PTHR34142:SF1">
    <property type="entry name" value="GLYCOSIDE HYDROLASE FAMILY 5 DOMAIN-CONTAINING PROTEIN"/>
    <property type="match status" value="1"/>
</dbReference>
<evidence type="ECO:0000259" key="9">
    <source>
        <dbReference type="Pfam" id="PF00150"/>
    </source>
</evidence>
<dbReference type="InterPro" id="IPR001547">
    <property type="entry name" value="Glyco_hydro_5"/>
</dbReference>
<dbReference type="EMBL" id="MU006097">
    <property type="protein sequence ID" value="KAF2838305.1"/>
    <property type="molecule type" value="Genomic_DNA"/>
</dbReference>
<dbReference type="Gene3D" id="3.20.20.80">
    <property type="entry name" value="Glycosidases"/>
    <property type="match status" value="1"/>
</dbReference>
<keyword evidence="5 6" id="KW-0326">Glycosidase</keyword>
<evidence type="ECO:0000313" key="11">
    <source>
        <dbReference type="Proteomes" id="UP000799429"/>
    </source>
</evidence>
<keyword evidence="8" id="KW-0732">Signal</keyword>
<evidence type="ECO:0000256" key="6">
    <source>
        <dbReference type="RuleBase" id="RU361153"/>
    </source>
</evidence>
<gene>
    <name evidence="10" type="ORF">M501DRAFT_936126</name>
</gene>
<evidence type="ECO:0000256" key="8">
    <source>
        <dbReference type="SAM" id="SignalP"/>
    </source>
</evidence>
<evidence type="ECO:0000256" key="1">
    <source>
        <dbReference type="ARBA" id="ARBA00000966"/>
    </source>
</evidence>
<feature type="domain" description="Glycoside hydrolase family 5" evidence="9">
    <location>
        <begin position="45"/>
        <end position="323"/>
    </location>
</feature>
<comment type="similarity">
    <text evidence="2 6">Belongs to the glycosyl hydrolase 5 (cellulase A) family.</text>
</comment>
<evidence type="ECO:0000256" key="5">
    <source>
        <dbReference type="ARBA" id="ARBA00023295"/>
    </source>
</evidence>
<dbReference type="OrthoDB" id="5823761at2759"/>
<evidence type="ECO:0000256" key="7">
    <source>
        <dbReference type="SAM" id="MobiDB-lite"/>
    </source>
</evidence>
<dbReference type="PROSITE" id="PS00659">
    <property type="entry name" value="GLYCOSYL_HYDROL_F5"/>
    <property type="match status" value="1"/>
</dbReference>
<keyword evidence="11" id="KW-1185">Reference proteome</keyword>
<dbReference type="Pfam" id="PF00150">
    <property type="entry name" value="Cellulase"/>
    <property type="match status" value="1"/>
</dbReference>
<proteinExistence type="inferred from homology"/>
<name>A0A9P4VQG8_9PEZI</name>
<evidence type="ECO:0000256" key="3">
    <source>
        <dbReference type="ARBA" id="ARBA00012601"/>
    </source>
</evidence>
<reference evidence="10" key="1">
    <citation type="journal article" date="2020" name="Stud. Mycol.">
        <title>101 Dothideomycetes genomes: a test case for predicting lifestyles and emergence of pathogens.</title>
        <authorList>
            <person name="Haridas S."/>
            <person name="Albert R."/>
            <person name="Binder M."/>
            <person name="Bloem J."/>
            <person name="Labutti K."/>
            <person name="Salamov A."/>
            <person name="Andreopoulos B."/>
            <person name="Baker S."/>
            <person name="Barry K."/>
            <person name="Bills G."/>
            <person name="Bluhm B."/>
            <person name="Cannon C."/>
            <person name="Castanera R."/>
            <person name="Culley D."/>
            <person name="Daum C."/>
            <person name="Ezra D."/>
            <person name="Gonzalez J."/>
            <person name="Henrissat B."/>
            <person name="Kuo A."/>
            <person name="Liang C."/>
            <person name="Lipzen A."/>
            <person name="Lutzoni F."/>
            <person name="Magnuson J."/>
            <person name="Mondo S."/>
            <person name="Nolan M."/>
            <person name="Ohm R."/>
            <person name="Pangilinan J."/>
            <person name="Park H.-J."/>
            <person name="Ramirez L."/>
            <person name="Alfaro M."/>
            <person name="Sun H."/>
            <person name="Tritt A."/>
            <person name="Yoshinaga Y."/>
            <person name="Zwiers L.-H."/>
            <person name="Turgeon B."/>
            <person name="Goodwin S."/>
            <person name="Spatafora J."/>
            <person name="Crous P."/>
            <person name="Grigoriev I."/>
        </authorList>
    </citation>
    <scope>NUCLEOTIDE SEQUENCE</scope>
    <source>
        <strain evidence="10">CBS 101060</strain>
    </source>
</reference>
<feature type="compositionally biased region" description="Low complexity" evidence="7">
    <location>
        <begin position="382"/>
        <end position="392"/>
    </location>
</feature>
<dbReference type="EC" id="3.2.1.4" evidence="3"/>
<dbReference type="Proteomes" id="UP000799429">
    <property type="component" value="Unassembled WGS sequence"/>
</dbReference>
<feature type="chain" id="PRO_5040251720" description="cellulase" evidence="8">
    <location>
        <begin position="18"/>
        <end position="403"/>
    </location>
</feature>
<evidence type="ECO:0000256" key="2">
    <source>
        <dbReference type="ARBA" id="ARBA00005641"/>
    </source>
</evidence>
<keyword evidence="4 6" id="KW-0378">Hydrolase</keyword>
<dbReference type="InterPro" id="IPR018087">
    <property type="entry name" value="Glyco_hydro_5_CS"/>
</dbReference>
<evidence type="ECO:0000313" key="10">
    <source>
        <dbReference type="EMBL" id="KAF2838305.1"/>
    </source>
</evidence>
<dbReference type="AlphaFoldDB" id="A0A9P4VQG8"/>
<accession>A0A9P4VQG8</accession>
<feature type="compositionally biased region" description="Basic residues" evidence="7">
    <location>
        <begin position="393"/>
        <end position="403"/>
    </location>
</feature>
<dbReference type="GO" id="GO:0008810">
    <property type="term" value="F:cellulase activity"/>
    <property type="evidence" value="ECO:0007669"/>
    <property type="project" value="UniProtKB-EC"/>
</dbReference>
<comment type="caution">
    <text evidence="10">The sequence shown here is derived from an EMBL/GenBank/DDBJ whole genome shotgun (WGS) entry which is preliminary data.</text>
</comment>
<dbReference type="GO" id="GO:0009251">
    <property type="term" value="P:glucan catabolic process"/>
    <property type="evidence" value="ECO:0007669"/>
    <property type="project" value="TreeGrafter"/>
</dbReference>
<feature type="signal peptide" evidence="8">
    <location>
        <begin position="1"/>
        <end position="17"/>
    </location>
</feature>
<dbReference type="PANTHER" id="PTHR34142">
    <property type="entry name" value="ENDO-BETA-1,4-GLUCANASE A"/>
    <property type="match status" value="1"/>
</dbReference>
<evidence type="ECO:0000256" key="4">
    <source>
        <dbReference type="ARBA" id="ARBA00022801"/>
    </source>
</evidence>
<dbReference type="SUPFAM" id="SSF51445">
    <property type="entry name" value="(Trans)glycosidases"/>
    <property type="match status" value="1"/>
</dbReference>
<feature type="region of interest" description="Disordered" evidence="7">
    <location>
        <begin position="379"/>
        <end position="403"/>
    </location>
</feature>
<protein>
    <recommendedName>
        <fullName evidence="3">cellulase</fullName>
        <ecNumber evidence="3">3.2.1.4</ecNumber>
    </recommendedName>
</protein>
<comment type="catalytic activity">
    <reaction evidence="1">
        <text>Endohydrolysis of (1-&gt;4)-beta-D-glucosidic linkages in cellulose, lichenin and cereal beta-D-glucans.</text>
        <dbReference type="EC" id="3.2.1.4"/>
    </reaction>
</comment>
<dbReference type="InterPro" id="IPR017853">
    <property type="entry name" value="GH"/>
</dbReference>